<feature type="transmembrane region" description="Helical" evidence="1">
    <location>
        <begin position="73"/>
        <end position="90"/>
    </location>
</feature>
<keyword evidence="1" id="KW-0472">Membrane</keyword>
<keyword evidence="3" id="KW-1185">Reference proteome</keyword>
<evidence type="ECO:0000256" key="1">
    <source>
        <dbReference type="SAM" id="Phobius"/>
    </source>
</evidence>
<dbReference type="RefSeq" id="WP_169347046.1">
    <property type="nucleotide sequence ID" value="NZ_JABBJJ010000109.1"/>
</dbReference>
<accession>A0A848LJB7</accession>
<name>A0A848LJB7_9BACT</name>
<sequence length="194" mass="20931">MRCHDVAAALVDASQLRSPEVESHLSGCEDCRALAALHASASSLRLPSPPALAPVPREAVLHEVRRRAFRRRASAGAVASLGLAALVLWLQPATQGRPVDLSYEEGSAPRPELGLSRAAPAALDDDTARVVLAGRGNLLNLMGEVRGFTRRDLVVEDESYRPFGTLPAWVRPPDSRALEAPPFRTVVMTLYPQE</sequence>
<evidence type="ECO:0000313" key="2">
    <source>
        <dbReference type="EMBL" id="NMO17766.1"/>
    </source>
</evidence>
<gene>
    <name evidence="2" type="ORF">HG543_23325</name>
</gene>
<dbReference type="AlphaFoldDB" id="A0A848LJB7"/>
<dbReference type="Proteomes" id="UP000518300">
    <property type="component" value="Unassembled WGS sequence"/>
</dbReference>
<organism evidence="2 3">
    <name type="scientific">Pyxidicoccus fallax</name>
    <dbReference type="NCBI Taxonomy" id="394095"/>
    <lineage>
        <taxon>Bacteria</taxon>
        <taxon>Pseudomonadati</taxon>
        <taxon>Myxococcota</taxon>
        <taxon>Myxococcia</taxon>
        <taxon>Myxococcales</taxon>
        <taxon>Cystobacterineae</taxon>
        <taxon>Myxococcaceae</taxon>
        <taxon>Pyxidicoccus</taxon>
    </lineage>
</organism>
<keyword evidence="1" id="KW-0812">Transmembrane</keyword>
<proteinExistence type="predicted"/>
<protein>
    <recommendedName>
        <fullName evidence="4">Zinc-finger domain-containing protein</fullName>
    </recommendedName>
</protein>
<evidence type="ECO:0000313" key="3">
    <source>
        <dbReference type="Proteomes" id="UP000518300"/>
    </source>
</evidence>
<evidence type="ECO:0008006" key="4">
    <source>
        <dbReference type="Google" id="ProtNLM"/>
    </source>
</evidence>
<reference evidence="2 3" key="1">
    <citation type="submission" date="2020-04" db="EMBL/GenBank/DDBJ databases">
        <title>Draft genome of Pyxidicoccus fallax type strain.</title>
        <authorList>
            <person name="Whitworth D.E."/>
        </authorList>
    </citation>
    <scope>NUCLEOTIDE SEQUENCE [LARGE SCALE GENOMIC DNA]</scope>
    <source>
        <strain evidence="2 3">DSM 14698</strain>
    </source>
</reference>
<dbReference type="EMBL" id="JABBJJ010000109">
    <property type="protein sequence ID" value="NMO17766.1"/>
    <property type="molecule type" value="Genomic_DNA"/>
</dbReference>
<keyword evidence="1" id="KW-1133">Transmembrane helix</keyword>
<comment type="caution">
    <text evidence="2">The sequence shown here is derived from an EMBL/GenBank/DDBJ whole genome shotgun (WGS) entry which is preliminary data.</text>
</comment>